<keyword evidence="1" id="KW-0812">Transmembrane</keyword>
<sequence>MKKNRALYAALLVMSFIFIYFYGGKIPYTIFFIVISLPIVSFIYTLIVYVRFKFLQTLDKKTAVKGDTVSLTINITNEDIMLYPYIRVNFYGADSLFANQLAPESFSLSPFKKSSFIFKLECRYRGCYPIGIKSFEIEDLLGIFKLTYLFSESKDITIYPRIIHLEKFNIGSVFLSDSHAALNSGIEDMSTVSSIRKYAGGDSFKRIHWKLSAKMGELYVKNYQSTTQTNAILFLDLEKSDYSFEAGTIIEDKVIECAASIVYYCLENWLPIDFVYYSSEIVSVEAKNPGDFEGIYSLLSKIKFDQSVGIKDLLQIYLLGGIKNTNIIIFTSKINYDLYNELYKINFLGYKISLIYVSPQSLTGESNSEADSIVSSLPELGVNTYKVGIEDDIKLILER</sequence>
<feature type="transmembrane region" description="Helical" evidence="1">
    <location>
        <begin position="29"/>
        <end position="52"/>
    </location>
</feature>
<organism evidence="3 4">
    <name type="scientific">Anaerobacterium chartisolvens</name>
    <dbReference type="NCBI Taxonomy" id="1297424"/>
    <lineage>
        <taxon>Bacteria</taxon>
        <taxon>Bacillati</taxon>
        <taxon>Bacillota</taxon>
        <taxon>Clostridia</taxon>
        <taxon>Eubacteriales</taxon>
        <taxon>Oscillospiraceae</taxon>
        <taxon>Anaerobacterium</taxon>
    </lineage>
</organism>
<proteinExistence type="predicted"/>
<dbReference type="InterPro" id="IPR002881">
    <property type="entry name" value="DUF58"/>
</dbReference>
<dbReference type="RefSeq" id="WP_114296118.1">
    <property type="nucleotide sequence ID" value="NZ_QPJT01000002.1"/>
</dbReference>
<feature type="domain" description="DUF58" evidence="2">
    <location>
        <begin position="195"/>
        <end position="266"/>
    </location>
</feature>
<gene>
    <name evidence="3" type="ORF">DFR58_10260</name>
</gene>
<protein>
    <submittedName>
        <fullName evidence="3">Uncharacterized protein (DUF58 family)</fullName>
    </submittedName>
</protein>
<dbReference type="Proteomes" id="UP000253034">
    <property type="component" value="Unassembled WGS sequence"/>
</dbReference>
<keyword evidence="1" id="KW-1133">Transmembrane helix</keyword>
<dbReference type="AlphaFoldDB" id="A0A369BEZ0"/>
<evidence type="ECO:0000313" key="3">
    <source>
        <dbReference type="EMBL" id="RCX19991.1"/>
    </source>
</evidence>
<dbReference type="Pfam" id="PF01882">
    <property type="entry name" value="DUF58"/>
    <property type="match status" value="1"/>
</dbReference>
<keyword evidence="1" id="KW-0472">Membrane</keyword>
<accession>A0A369BEZ0</accession>
<name>A0A369BEZ0_9FIRM</name>
<dbReference type="EMBL" id="QPJT01000002">
    <property type="protein sequence ID" value="RCX19991.1"/>
    <property type="molecule type" value="Genomic_DNA"/>
</dbReference>
<evidence type="ECO:0000313" key="4">
    <source>
        <dbReference type="Proteomes" id="UP000253034"/>
    </source>
</evidence>
<dbReference type="PANTHER" id="PTHR34351:SF2">
    <property type="entry name" value="DUF58 DOMAIN-CONTAINING PROTEIN"/>
    <property type="match status" value="1"/>
</dbReference>
<comment type="caution">
    <text evidence="3">The sequence shown here is derived from an EMBL/GenBank/DDBJ whole genome shotgun (WGS) entry which is preliminary data.</text>
</comment>
<dbReference type="OrthoDB" id="9778037at2"/>
<keyword evidence="4" id="KW-1185">Reference proteome</keyword>
<reference evidence="3 4" key="1">
    <citation type="submission" date="2018-07" db="EMBL/GenBank/DDBJ databases">
        <title>Genomic Encyclopedia of Type Strains, Phase IV (KMG-IV): sequencing the most valuable type-strain genomes for metagenomic binning, comparative biology and taxonomic classification.</title>
        <authorList>
            <person name="Goeker M."/>
        </authorList>
    </citation>
    <scope>NUCLEOTIDE SEQUENCE [LARGE SCALE GENOMIC DNA]</scope>
    <source>
        <strain evidence="3 4">DSM 27016</strain>
    </source>
</reference>
<dbReference type="PANTHER" id="PTHR34351">
    <property type="entry name" value="SLR1927 PROTEIN-RELATED"/>
    <property type="match status" value="1"/>
</dbReference>
<feature type="transmembrane region" description="Helical" evidence="1">
    <location>
        <begin position="7"/>
        <end position="23"/>
    </location>
</feature>
<evidence type="ECO:0000256" key="1">
    <source>
        <dbReference type="SAM" id="Phobius"/>
    </source>
</evidence>
<evidence type="ECO:0000259" key="2">
    <source>
        <dbReference type="Pfam" id="PF01882"/>
    </source>
</evidence>